<reference evidence="5 6" key="1">
    <citation type="submission" date="2023-08" db="EMBL/GenBank/DDBJ databases">
        <title>Characterization of two Paracoccaceae strains isolated from Phycosphere and proposal of Xinfangfangia lacusdiani sp. nov.</title>
        <authorList>
            <person name="Deng Y."/>
            <person name="Zhang Y.Q."/>
        </authorList>
    </citation>
    <scope>NUCLEOTIDE SEQUENCE [LARGE SCALE GENOMIC DNA]</scope>
    <source>
        <strain evidence="5 6">CPCC 101601</strain>
    </source>
</reference>
<feature type="chain" id="PRO_5047100302" evidence="4">
    <location>
        <begin position="29"/>
        <end position="272"/>
    </location>
</feature>
<dbReference type="PANTHER" id="PTHR34135:SF2">
    <property type="entry name" value="LYSOZYME"/>
    <property type="match status" value="1"/>
</dbReference>
<gene>
    <name evidence="5" type="ORF">Q9295_11130</name>
</gene>
<dbReference type="InterPro" id="IPR018077">
    <property type="entry name" value="Glyco_hydro_fam25_subgr"/>
</dbReference>
<accession>A0ABU0W1I4</accession>
<comment type="caution">
    <text evidence="5">The sequence shown here is derived from an EMBL/GenBank/DDBJ whole genome shotgun (WGS) entry which is preliminary data.</text>
</comment>
<evidence type="ECO:0000313" key="5">
    <source>
        <dbReference type="EMBL" id="MDQ2066930.1"/>
    </source>
</evidence>
<comment type="similarity">
    <text evidence="1">Belongs to the glycosyl hydrolase 25 family.</text>
</comment>
<protein>
    <submittedName>
        <fullName evidence="5">GH25 family lysozyme</fullName>
    </submittedName>
</protein>
<keyword evidence="6" id="KW-1185">Reference proteome</keyword>
<organism evidence="5 6">
    <name type="scientific">Pseudogemmobacter lacusdianii</name>
    <dbReference type="NCBI Taxonomy" id="3069608"/>
    <lineage>
        <taxon>Bacteria</taxon>
        <taxon>Pseudomonadati</taxon>
        <taxon>Pseudomonadota</taxon>
        <taxon>Alphaproteobacteria</taxon>
        <taxon>Rhodobacterales</taxon>
        <taxon>Paracoccaceae</taxon>
        <taxon>Pseudogemmobacter</taxon>
    </lineage>
</organism>
<dbReference type="PROSITE" id="PS51257">
    <property type="entry name" value="PROKAR_LIPOPROTEIN"/>
    <property type="match status" value="1"/>
</dbReference>
<name>A0ABU0W1I4_9RHOB</name>
<proteinExistence type="inferred from homology"/>
<dbReference type="Proteomes" id="UP001239680">
    <property type="component" value="Unassembled WGS sequence"/>
</dbReference>
<dbReference type="PROSITE" id="PS51904">
    <property type="entry name" value="GLYCOSYL_HYDROL_F25_2"/>
    <property type="match status" value="1"/>
</dbReference>
<dbReference type="RefSeq" id="WP_306680638.1">
    <property type="nucleotide sequence ID" value="NZ_JAVDBT010000009.1"/>
</dbReference>
<keyword evidence="3" id="KW-0326">Glycosidase</keyword>
<keyword evidence="2" id="KW-0378">Hydrolase</keyword>
<feature type="signal peptide" evidence="4">
    <location>
        <begin position="1"/>
        <end position="28"/>
    </location>
</feature>
<dbReference type="PANTHER" id="PTHR34135">
    <property type="entry name" value="LYSOZYME"/>
    <property type="match status" value="1"/>
</dbReference>
<keyword evidence="4" id="KW-0732">Signal</keyword>
<dbReference type="InterPro" id="IPR002053">
    <property type="entry name" value="Glyco_hydro_25"/>
</dbReference>
<dbReference type="InterPro" id="IPR017853">
    <property type="entry name" value="GH"/>
</dbReference>
<dbReference type="SUPFAM" id="SSF51445">
    <property type="entry name" value="(Trans)glycosidases"/>
    <property type="match status" value="1"/>
</dbReference>
<evidence type="ECO:0000313" key="6">
    <source>
        <dbReference type="Proteomes" id="UP001239680"/>
    </source>
</evidence>
<evidence type="ECO:0000256" key="3">
    <source>
        <dbReference type="ARBA" id="ARBA00023295"/>
    </source>
</evidence>
<sequence length="272" mass="30523">MKHKFFPVIPLLLTLALAACGGSRTSHDAPQGRPAAAVPEGRVVSANFGDAKPVDHGGKPPRAYPVHGIDVARYQTQVDWAEARANGVNFAFIKATEGGDRVDEMFKEHWRGAHRAGVLRGAYHFFYHCRPAIEQAQWFIRTVPRAPGMLPPVLDMEWTPFSPTCTIRRTPEEIRRDAAIFLQAVTQHYGQRPILYTSIDFFEDNQMWKVNGADFWLRAVAKHPADLYDGHAWTFWQYTSTGLVPGVAGKVDINVFAGSEAAWQQWLAARLR</sequence>
<dbReference type="Gene3D" id="3.20.20.80">
    <property type="entry name" value="Glycosidases"/>
    <property type="match status" value="1"/>
</dbReference>
<evidence type="ECO:0000256" key="1">
    <source>
        <dbReference type="ARBA" id="ARBA00010646"/>
    </source>
</evidence>
<evidence type="ECO:0000256" key="2">
    <source>
        <dbReference type="ARBA" id="ARBA00022801"/>
    </source>
</evidence>
<dbReference type="CDD" id="cd06413">
    <property type="entry name" value="GH25_muramidase_1"/>
    <property type="match status" value="1"/>
</dbReference>
<dbReference type="Pfam" id="PF01183">
    <property type="entry name" value="Glyco_hydro_25"/>
    <property type="match status" value="1"/>
</dbReference>
<dbReference type="SMART" id="SM00641">
    <property type="entry name" value="Glyco_25"/>
    <property type="match status" value="1"/>
</dbReference>
<evidence type="ECO:0000256" key="4">
    <source>
        <dbReference type="SAM" id="SignalP"/>
    </source>
</evidence>
<dbReference type="EMBL" id="JAVDBT010000009">
    <property type="protein sequence ID" value="MDQ2066930.1"/>
    <property type="molecule type" value="Genomic_DNA"/>
</dbReference>